<dbReference type="InterPro" id="IPR022742">
    <property type="entry name" value="Hydrolase_4"/>
</dbReference>
<comment type="caution">
    <text evidence="2">The sequence shown here is derived from an EMBL/GenBank/DDBJ whole genome shotgun (WGS) entry which is preliminary data.</text>
</comment>
<dbReference type="Pfam" id="PF12146">
    <property type="entry name" value="Hydrolase_4"/>
    <property type="match status" value="1"/>
</dbReference>
<keyword evidence="3" id="KW-1185">Reference proteome</keyword>
<keyword evidence="2" id="KW-0378">Hydrolase</keyword>
<name>A0ABQ2HSH1_9MICO</name>
<evidence type="ECO:0000259" key="1">
    <source>
        <dbReference type="Pfam" id="PF12146"/>
    </source>
</evidence>
<evidence type="ECO:0000313" key="2">
    <source>
        <dbReference type="EMBL" id="GGM88680.1"/>
    </source>
</evidence>
<dbReference type="RefSeq" id="WP_030198358.1">
    <property type="nucleotide sequence ID" value="NZ_BMNZ01000002.1"/>
</dbReference>
<dbReference type="GO" id="GO:0016787">
    <property type="term" value="F:hydrolase activity"/>
    <property type="evidence" value="ECO:0007669"/>
    <property type="project" value="UniProtKB-KW"/>
</dbReference>
<organism evidence="2 3">
    <name type="scientific">Terrabacter tumescens</name>
    <dbReference type="NCBI Taxonomy" id="60443"/>
    <lineage>
        <taxon>Bacteria</taxon>
        <taxon>Bacillati</taxon>
        <taxon>Actinomycetota</taxon>
        <taxon>Actinomycetes</taxon>
        <taxon>Micrococcales</taxon>
        <taxon>Intrasporangiaceae</taxon>
        <taxon>Terrabacter</taxon>
    </lineage>
</organism>
<dbReference type="InterPro" id="IPR029058">
    <property type="entry name" value="AB_hydrolase_fold"/>
</dbReference>
<evidence type="ECO:0000313" key="3">
    <source>
        <dbReference type="Proteomes" id="UP000623461"/>
    </source>
</evidence>
<feature type="domain" description="Serine aminopeptidase S33" evidence="1">
    <location>
        <begin position="26"/>
        <end position="288"/>
    </location>
</feature>
<dbReference type="EMBL" id="BMNZ01000002">
    <property type="protein sequence ID" value="GGM88680.1"/>
    <property type="molecule type" value="Genomic_DNA"/>
</dbReference>
<protein>
    <submittedName>
        <fullName evidence="2">Alpha/beta hydrolase</fullName>
    </submittedName>
</protein>
<dbReference type="Gene3D" id="3.40.50.1820">
    <property type="entry name" value="alpha/beta hydrolase"/>
    <property type="match status" value="1"/>
</dbReference>
<reference evidence="3" key="1">
    <citation type="journal article" date="2019" name="Int. J. Syst. Evol. Microbiol.">
        <title>The Global Catalogue of Microorganisms (GCM) 10K type strain sequencing project: providing services to taxonomists for standard genome sequencing and annotation.</title>
        <authorList>
            <consortium name="The Broad Institute Genomics Platform"/>
            <consortium name="The Broad Institute Genome Sequencing Center for Infectious Disease"/>
            <person name="Wu L."/>
            <person name="Ma J."/>
        </authorList>
    </citation>
    <scope>NUCLEOTIDE SEQUENCE [LARGE SCALE GENOMIC DNA]</scope>
    <source>
        <strain evidence="3">JCM 1365</strain>
    </source>
</reference>
<accession>A0ABQ2HSH1</accession>
<dbReference type="InterPro" id="IPR051044">
    <property type="entry name" value="MAG_DAG_Lipase"/>
</dbReference>
<dbReference type="Proteomes" id="UP000623461">
    <property type="component" value="Unassembled WGS sequence"/>
</dbReference>
<proteinExistence type="predicted"/>
<dbReference type="SUPFAM" id="SSF53474">
    <property type="entry name" value="alpha/beta-Hydrolases"/>
    <property type="match status" value="1"/>
</dbReference>
<sequence>MQSATFSLTTPDGTEVFVNRWLPDGAPKAVVQIAHGLAEHSSRYARFAQRLTDHGYAVYASDHRGHGKTSSARGFFADRNGWQTVIDDLHAVTERAREEQPGLPVFLLGHSMGSFISRGYAASYGSELAGLVLSGTAGGAGAIGKVGIFLASTQARLRGHAHTSGLMNTLSFGQYNKAFKPTRTDFDWLSRDPAEVDKYINDPDCGFVFSAGGFADLLRGLETVNTDASAARVPKDLPVHLASGDKDPVGANGKGVRRVADQLRRLGVRDVTMTLWPDARHEILNETNRDEVEVEIVDWLDAHLTPADAVGN</sequence>
<gene>
    <name evidence="2" type="ORF">GCM10009721_12210</name>
</gene>
<dbReference type="PANTHER" id="PTHR11614">
    <property type="entry name" value="PHOSPHOLIPASE-RELATED"/>
    <property type="match status" value="1"/>
</dbReference>